<dbReference type="InterPro" id="IPR010969">
    <property type="entry name" value="Cys_dSase-rel_unknwn_funct"/>
</dbReference>
<dbReference type="Gene3D" id="3.90.1150.10">
    <property type="entry name" value="Aspartate Aminotransferase, domain 1"/>
    <property type="match status" value="1"/>
</dbReference>
<feature type="domain" description="Aminotransferase class V" evidence="1">
    <location>
        <begin position="5"/>
        <end position="377"/>
    </location>
</feature>
<keyword evidence="2" id="KW-0032">Aminotransferase</keyword>
<reference evidence="2 3" key="1">
    <citation type="submission" date="2020-05" db="EMBL/GenBank/DDBJ databases">
        <title>Draft genome sequence of Clostridium cochlearium strain AGROS13 isolated from a sheep dairy farm in New Zealand.</title>
        <authorList>
            <person name="Gupta T.B."/>
            <person name="Jauregui R."/>
            <person name="Risson A.N."/>
            <person name="Brightwell G."/>
            <person name="Maclean P."/>
        </authorList>
    </citation>
    <scope>NUCLEOTIDE SEQUENCE [LARGE SCALE GENOMIC DNA]</scope>
    <source>
        <strain evidence="2 3">AGROS13</strain>
    </source>
</reference>
<dbReference type="Pfam" id="PF00266">
    <property type="entry name" value="Aminotran_5"/>
    <property type="match status" value="1"/>
</dbReference>
<comment type="caution">
    <text evidence="2">The sequence shown here is derived from an EMBL/GenBank/DDBJ whole genome shotgun (WGS) entry which is preliminary data.</text>
</comment>
<dbReference type="AlphaFoldDB" id="A0A7Y3XXW4"/>
<proteinExistence type="predicted"/>
<dbReference type="InterPro" id="IPR015424">
    <property type="entry name" value="PyrdxlP-dep_Trfase"/>
</dbReference>
<dbReference type="InterPro" id="IPR015421">
    <property type="entry name" value="PyrdxlP-dep_Trfase_major"/>
</dbReference>
<evidence type="ECO:0000259" key="1">
    <source>
        <dbReference type="Pfam" id="PF00266"/>
    </source>
</evidence>
<dbReference type="GO" id="GO:0008483">
    <property type="term" value="F:transaminase activity"/>
    <property type="evidence" value="ECO:0007669"/>
    <property type="project" value="UniProtKB-KW"/>
</dbReference>
<dbReference type="PANTHER" id="PTHR43586">
    <property type="entry name" value="CYSTEINE DESULFURASE"/>
    <property type="match status" value="1"/>
</dbReference>
<accession>A0A7Y3XXW4</accession>
<evidence type="ECO:0000313" key="2">
    <source>
        <dbReference type="EMBL" id="NOH15413.1"/>
    </source>
</evidence>
<dbReference type="EMBL" id="JABFIF010000003">
    <property type="protein sequence ID" value="NOH15413.1"/>
    <property type="molecule type" value="Genomic_DNA"/>
</dbReference>
<dbReference type="SUPFAM" id="SSF53383">
    <property type="entry name" value="PLP-dependent transferases"/>
    <property type="match status" value="1"/>
</dbReference>
<dbReference type="InterPro" id="IPR000192">
    <property type="entry name" value="Aminotrans_V_dom"/>
</dbReference>
<gene>
    <name evidence="2" type="ORF">HMJ28_03270</name>
</gene>
<organism evidence="2 3">
    <name type="scientific">Clostridium cochlearium</name>
    <dbReference type="NCBI Taxonomy" id="1494"/>
    <lineage>
        <taxon>Bacteria</taxon>
        <taxon>Bacillati</taxon>
        <taxon>Bacillota</taxon>
        <taxon>Clostridia</taxon>
        <taxon>Eubacteriales</taxon>
        <taxon>Clostridiaceae</taxon>
        <taxon>Clostridium</taxon>
    </lineage>
</organism>
<name>A0A7Y3XXW4_CLOCO</name>
<sequence length="384" mass="43916">MNQNIYFDNAATTFPKPEIVYKTMDEMYRNIGVNAGRGSYKLARKASDIISDTRKEISNLINFKNSNRVIFSPSATHAANQVINGLEWDEFKTVYVTPFEHNAIMRPLYYIKNKYNINIEIIPFNEQTLELDYEKMKQKFSRKYPDYLFLSHVSNVTGYILPIENIIKEAKKYDAVITLDIAQSIGVIDIDIEKLGADFLIFAGHKSLYGPFGIGGYIDNSNIILNEFIVGGTGSDSLNLKMPDEYPNKYEAASHNIYAICGLNAAIKWINNTGSKEIYKKESELTKKMTEELKKVKKIRMYLPNNLEKHLGIISFNLEDYYPDELGQVLDEDFNIAVRTGYHCAPLIHDILNTRNIRGTVRLSLGYFNTLGEIDTFIEAIKEL</sequence>
<keyword evidence="2" id="KW-0808">Transferase</keyword>
<dbReference type="Gene3D" id="3.40.640.10">
    <property type="entry name" value="Type I PLP-dependent aspartate aminotransferase-like (Major domain)"/>
    <property type="match status" value="1"/>
</dbReference>
<evidence type="ECO:0000313" key="3">
    <source>
        <dbReference type="Proteomes" id="UP000528432"/>
    </source>
</evidence>
<dbReference type="PANTHER" id="PTHR43586:SF4">
    <property type="entry name" value="ISOPENICILLIN N EPIMERASE"/>
    <property type="match status" value="1"/>
</dbReference>
<protein>
    <submittedName>
        <fullName evidence="2">Aminotransferase class V-fold PLP-dependent enzyme</fullName>
    </submittedName>
</protein>
<dbReference type="Proteomes" id="UP000528432">
    <property type="component" value="Unassembled WGS sequence"/>
</dbReference>
<dbReference type="OrthoDB" id="9804366at2"/>
<dbReference type="NCBIfam" id="TIGR01977">
    <property type="entry name" value="am_tr_V_EF2568"/>
    <property type="match status" value="1"/>
</dbReference>
<dbReference type="InterPro" id="IPR015422">
    <property type="entry name" value="PyrdxlP-dep_Trfase_small"/>
</dbReference>